<dbReference type="InterPro" id="IPR046281">
    <property type="entry name" value="DUF6318"/>
</dbReference>
<dbReference type="EMBL" id="VFQF01000001">
    <property type="protein sequence ID" value="TQN48323.1"/>
    <property type="molecule type" value="Genomic_DNA"/>
</dbReference>
<sequence length="284" mass="29446">MLRTGAWGPALAVDGLRGGCEPVDEGRGSGCDCAKIMRPCGTNRDAPSPKHQHARPGPTPRSAERLRDLHEGMPMTFADHGSVPPRARRALPYAASVVALLVAAGCTSGSPQGPPPSTAPLTTSSSATTTAAPTTTATPTPSVDPVIAKIPAAARPETMAGGEAFARFYIAQVNQAYTTADPGALRGLSTQACKTCEQFVATAAKFREDGVHHDSPSLKVTSATATTFAANRREVTAFVNQAAVRVVDGGGKAVSRTSEAKGAFLLTLAFDSHWRVTRLQTAKS</sequence>
<feature type="domain" description="DUF6318" evidence="2">
    <location>
        <begin position="149"/>
        <end position="277"/>
    </location>
</feature>
<proteinExistence type="predicted"/>
<feature type="region of interest" description="Disordered" evidence="1">
    <location>
        <begin position="41"/>
        <end position="64"/>
    </location>
</feature>
<name>A0A543PW62_9MICO</name>
<feature type="compositionally biased region" description="Low complexity" evidence="1">
    <location>
        <begin position="119"/>
        <end position="141"/>
    </location>
</feature>
<comment type="caution">
    <text evidence="3">The sequence shown here is derived from an EMBL/GenBank/DDBJ whole genome shotgun (WGS) entry which is preliminary data.</text>
</comment>
<evidence type="ECO:0000313" key="3">
    <source>
        <dbReference type="EMBL" id="TQN48323.1"/>
    </source>
</evidence>
<dbReference type="Proteomes" id="UP000320085">
    <property type="component" value="Unassembled WGS sequence"/>
</dbReference>
<dbReference type="AlphaFoldDB" id="A0A543PW62"/>
<dbReference type="Pfam" id="PF19843">
    <property type="entry name" value="DUF6318"/>
    <property type="match status" value="1"/>
</dbReference>
<reference evidence="3 4" key="1">
    <citation type="submission" date="2019-06" db="EMBL/GenBank/DDBJ databases">
        <title>Sequencing the genomes of 1000 actinobacteria strains.</title>
        <authorList>
            <person name="Klenk H.-P."/>
        </authorList>
    </citation>
    <scope>NUCLEOTIDE SEQUENCE [LARGE SCALE GENOMIC DNA]</scope>
    <source>
        <strain evidence="3 4">DSM 21776</strain>
    </source>
</reference>
<accession>A0A543PW62</accession>
<gene>
    <name evidence="3" type="ORF">FHX52_1454</name>
</gene>
<evidence type="ECO:0000313" key="4">
    <source>
        <dbReference type="Proteomes" id="UP000320085"/>
    </source>
</evidence>
<evidence type="ECO:0000259" key="2">
    <source>
        <dbReference type="Pfam" id="PF19843"/>
    </source>
</evidence>
<feature type="region of interest" description="Disordered" evidence="1">
    <location>
        <begin position="108"/>
        <end position="143"/>
    </location>
</feature>
<evidence type="ECO:0000256" key="1">
    <source>
        <dbReference type="SAM" id="MobiDB-lite"/>
    </source>
</evidence>
<organism evidence="3 4">
    <name type="scientific">Humibacillus xanthopallidus</name>
    <dbReference type="NCBI Taxonomy" id="412689"/>
    <lineage>
        <taxon>Bacteria</taxon>
        <taxon>Bacillati</taxon>
        <taxon>Actinomycetota</taxon>
        <taxon>Actinomycetes</taxon>
        <taxon>Micrococcales</taxon>
        <taxon>Intrasporangiaceae</taxon>
        <taxon>Humibacillus</taxon>
    </lineage>
</organism>
<protein>
    <recommendedName>
        <fullName evidence="2">DUF6318 domain-containing protein</fullName>
    </recommendedName>
</protein>